<comment type="subcellular location">
    <subcellularLocation>
        <location evidence="2">Endoplasmic reticulum lumen</location>
    </subcellularLocation>
</comment>
<feature type="region of interest" description="Disordered" evidence="6">
    <location>
        <begin position="1466"/>
        <end position="1490"/>
    </location>
</feature>
<dbReference type="Pfam" id="PF18404">
    <property type="entry name" value="Glyco_transf_24"/>
    <property type="match status" value="1"/>
</dbReference>
<dbReference type="InterPro" id="IPR040692">
    <property type="entry name" value="UGGT_TRXL_3"/>
</dbReference>
<gene>
    <name evidence="12" type="primary">gpt1</name>
    <name evidence="12" type="ORF">DEBR0S4_11848G</name>
</gene>
<evidence type="ECO:0000313" key="13">
    <source>
        <dbReference type="Proteomes" id="UP000478008"/>
    </source>
</evidence>
<name>A0A7D9CYX2_DEKBR</name>
<protein>
    <submittedName>
        <fullName evidence="12">DEBR0S4_11848g1_1</fullName>
    </submittedName>
</protein>
<organism evidence="12 13">
    <name type="scientific">Dekkera bruxellensis</name>
    <name type="common">Brettanomyces custersii</name>
    <dbReference type="NCBI Taxonomy" id="5007"/>
    <lineage>
        <taxon>Eukaryota</taxon>
        <taxon>Fungi</taxon>
        <taxon>Dikarya</taxon>
        <taxon>Ascomycota</taxon>
        <taxon>Saccharomycotina</taxon>
        <taxon>Pichiomycetes</taxon>
        <taxon>Pichiales</taxon>
        <taxon>Pichiaceae</taxon>
        <taxon>Brettanomyces</taxon>
    </lineage>
</organism>
<dbReference type="InterPro" id="IPR040497">
    <property type="entry name" value="Glyco_transf_24"/>
</dbReference>
<feature type="chain" id="PRO_5028888381" evidence="7">
    <location>
        <begin position="21"/>
        <end position="1490"/>
    </location>
</feature>
<dbReference type="Pfam" id="PF18402">
    <property type="entry name" value="Thioredoxin_14"/>
    <property type="match status" value="1"/>
</dbReference>
<evidence type="ECO:0000256" key="7">
    <source>
        <dbReference type="SAM" id="SignalP"/>
    </source>
</evidence>
<feature type="signal peptide" evidence="7">
    <location>
        <begin position="1"/>
        <end position="20"/>
    </location>
</feature>
<dbReference type="SUPFAM" id="SSF53448">
    <property type="entry name" value="Nucleotide-diphospho-sugar transferases"/>
    <property type="match status" value="1"/>
</dbReference>
<keyword evidence="5" id="KW-0325">Glycoprotein</keyword>
<dbReference type="UniPathway" id="UPA00378"/>
<reference evidence="12 13" key="1">
    <citation type="submission" date="2019-07" db="EMBL/GenBank/DDBJ databases">
        <authorList>
            <person name="Friedrich A."/>
            <person name="Schacherer J."/>
        </authorList>
    </citation>
    <scope>NUCLEOTIDE SEQUENCE [LARGE SCALE GENOMIC DNA]</scope>
</reference>
<dbReference type="PANTHER" id="PTHR11226">
    <property type="entry name" value="UDP-GLUCOSE GLYCOPROTEIN:GLUCOSYLTRANSFERASE"/>
    <property type="match status" value="1"/>
</dbReference>
<evidence type="ECO:0000259" key="11">
    <source>
        <dbReference type="Pfam" id="PF18404"/>
    </source>
</evidence>
<proteinExistence type="predicted"/>
<evidence type="ECO:0000259" key="8">
    <source>
        <dbReference type="Pfam" id="PF18400"/>
    </source>
</evidence>
<dbReference type="GO" id="GO:0005788">
    <property type="term" value="C:endoplasmic reticulum lumen"/>
    <property type="evidence" value="ECO:0007669"/>
    <property type="project" value="UniProtKB-SubCell"/>
</dbReference>
<feature type="domain" description="Glucosyltransferase 24 catalytic" evidence="11">
    <location>
        <begin position="1193"/>
        <end position="1460"/>
    </location>
</feature>
<keyword evidence="4" id="KW-0256">Endoplasmic reticulum</keyword>
<keyword evidence="3 7" id="KW-0732">Signal</keyword>
<comment type="cofactor">
    <cofactor evidence="1">
        <name>Ca(2+)</name>
        <dbReference type="ChEBI" id="CHEBI:29108"/>
    </cofactor>
</comment>
<dbReference type="EMBL" id="CABFWN010000004">
    <property type="protein sequence ID" value="VUG19155.1"/>
    <property type="molecule type" value="Genomic_DNA"/>
</dbReference>
<evidence type="ECO:0000256" key="6">
    <source>
        <dbReference type="SAM" id="MobiDB-lite"/>
    </source>
</evidence>
<evidence type="ECO:0000256" key="1">
    <source>
        <dbReference type="ARBA" id="ARBA00001913"/>
    </source>
</evidence>
<dbReference type="InterPro" id="IPR029044">
    <property type="entry name" value="Nucleotide-diphossugar_trans"/>
</dbReference>
<dbReference type="InterPro" id="IPR040693">
    <property type="entry name" value="UGGT_TRXL_1"/>
</dbReference>
<evidence type="ECO:0000256" key="4">
    <source>
        <dbReference type="ARBA" id="ARBA00022824"/>
    </source>
</evidence>
<accession>A0A7D9CYX2</accession>
<evidence type="ECO:0000259" key="9">
    <source>
        <dbReference type="Pfam" id="PF18401"/>
    </source>
</evidence>
<evidence type="ECO:0000256" key="3">
    <source>
        <dbReference type="ARBA" id="ARBA00022729"/>
    </source>
</evidence>
<feature type="domain" description="UGGT thioredoxin-like" evidence="9">
    <location>
        <begin position="296"/>
        <end position="424"/>
    </location>
</feature>
<dbReference type="GO" id="GO:0018279">
    <property type="term" value="P:protein N-linked glycosylation via asparagine"/>
    <property type="evidence" value="ECO:0007669"/>
    <property type="project" value="TreeGrafter"/>
</dbReference>
<dbReference type="PANTHER" id="PTHR11226:SF0">
    <property type="entry name" value="UDP-GLUCOSE:GLYCOPROTEIN GLUCOSYLTRANSFERASE"/>
    <property type="match status" value="1"/>
</dbReference>
<evidence type="ECO:0000256" key="5">
    <source>
        <dbReference type="ARBA" id="ARBA00023180"/>
    </source>
</evidence>
<feature type="domain" description="UGGT thioredoxin-like" evidence="10">
    <location>
        <begin position="440"/>
        <end position="653"/>
    </location>
</feature>
<feature type="domain" description="UGGT thioredoxin-like" evidence="8">
    <location>
        <begin position="39"/>
        <end position="234"/>
    </location>
</feature>
<dbReference type="InterPro" id="IPR009448">
    <property type="entry name" value="UDP-g_GGtrans"/>
</dbReference>
<dbReference type="CDD" id="cd06432">
    <property type="entry name" value="GT8_HUGT1_C_like"/>
    <property type="match status" value="1"/>
</dbReference>
<dbReference type="Proteomes" id="UP000478008">
    <property type="component" value="Unassembled WGS sequence"/>
</dbReference>
<dbReference type="InterPro" id="IPR040694">
    <property type="entry name" value="UGGT_TRXL_2"/>
</dbReference>
<dbReference type="Gene3D" id="3.90.550.10">
    <property type="entry name" value="Spore Coat Polysaccharide Biosynthesis Protein SpsA, Chain A"/>
    <property type="match status" value="1"/>
</dbReference>
<dbReference type="Pfam" id="PF18400">
    <property type="entry name" value="Thioredoxin_12"/>
    <property type="match status" value="1"/>
</dbReference>
<evidence type="ECO:0000256" key="2">
    <source>
        <dbReference type="ARBA" id="ARBA00004319"/>
    </source>
</evidence>
<sequence>MHFIHIIRWILTILLVACKAATTNNTIDISVAANWKAVPFKLIVLESIAQFNETLYEPLVEKLLGIKYEQSPDEDDEDMDVGDVSLVDSYLLSDQEFYRYGLSLINSDIFREIVNNTIANRYYSPSVEMHYQYFRNVVAKHKYCAKKDNTSYIVQNDHVYCDPTDVFALRTVSCNDENVGSHPLSVDHKMGNTGCPYFLYGDYRSEKFRETFFYLYQSMKAGKLSFVWRYIPDDAIISSELLAGYGIDLTLKRTDYIVVDDRDLAEGQKGKLNFDEKTITAPANISEDDEFWKESVSEIPKLSQDDIKQLGLKFTKFILDQNSKSDEQKLDLLTKLTFDFPLYASKIAGLNYSDHELHLFGLNVLRDEYAEIPNGFYINDEIVPSIKDDAYKLLAMLKNSVLQLDKLQSIGMDSRSANDILSKFSSFESALSKRPYLRYNYSDYENSIVYFNDIAHDHQYSKMVPSREAYSVEPQMGELPPARENIYDTIFFLDLSDPVRLYYTLSVINNILSKLVPERVGIVPLFTSKDGAILARKLFSIEDKFGSNDALRFLHKVNKYLAEDKLTDDVIAKLPGNSTFTSKKIEYAKNFMSAFKIDRLPQILVNGVFLPFNNDWQSSVQQLTLDVYYIFTQYQNGKIPLGLTFRDYLYKDAYKIRIPKLVPDNILSAGFDVIPAPNIDDYLKQHAAQDNNTLEIKSTKCTVKPCYKSQSLKTVTLIGDLANKEFRAQIIEMLQYIQRTKHIKLILADIGGHNYLSELKNESIDILIDKFSSDGIRATSKIIIPSILQSYSELGNAQLNSIFMVIDGRFLRISHSLLSQQDLDMVIQVDEKLRLKALSMIMKNKKNILELAKHKFNDKYNFYEYLIWTTSEIYFKNEDEFVYDALPRYDTNLLDDKLSIHIPAKEVPRVFVTMSIDPISEKAQKYLAMLDIFKAMPFADIVIHLHPKIEMENIGINRLYRGMFRPPVKFDDNGTFDENELQIIFDEVPEKPLFSLSVDEPQSWIVGIKEANADLDNIKLDISGPVVGVYEVENIIIEGYSRDVVSPSAKPIGLVLELSSSFNDKMQETSVMANFGYFQLKANPGEWSLRVKPETKGADIYDLVGVSLNSTSLDIGDGKISSFDFGVSNLGGLTLFPVFSKKSGKENDFIIGDHNIERKNNGGSNSYFSSFLSKLKNQVLSTKKAEEHKNADINIFSIASGHLYERLLEIMTASVMKHTEHSVKFWFIENYMSPKLKAELPLLANHYGFQYEFITYKWPVWLRHQREKQRIVWAYKMLFLDVLFPQSLDKVIFVDADQICRTDMKDLVDLDLEGAPYGFTPMCDSRKEMEGFRFWKKGYWKRLLGDKYKYHISALYVVDLDKFRSLAAGDILRQHYQELSKDPKSLSNLDQDLPNNLQDVLEIHSLPQNWLWCETWCSDESLKDARTIDLCNNPLTKESKLERARRQIPEWNDYDQEVANLVYHKNESHKEGETSNHKAEITNTNGHDEF</sequence>
<dbReference type="GO" id="GO:0051082">
    <property type="term" value="F:unfolded protein binding"/>
    <property type="evidence" value="ECO:0007669"/>
    <property type="project" value="TreeGrafter"/>
</dbReference>
<evidence type="ECO:0000313" key="12">
    <source>
        <dbReference type="EMBL" id="VUG19155.1"/>
    </source>
</evidence>
<dbReference type="GO" id="GO:0003980">
    <property type="term" value="F:UDP-glucose:glycoprotein glucosyltransferase activity"/>
    <property type="evidence" value="ECO:0007669"/>
    <property type="project" value="InterPro"/>
</dbReference>
<dbReference type="GO" id="GO:0036503">
    <property type="term" value="P:ERAD pathway"/>
    <property type="evidence" value="ECO:0007669"/>
    <property type="project" value="TreeGrafter"/>
</dbReference>
<keyword evidence="13" id="KW-1185">Reference proteome</keyword>
<dbReference type="Pfam" id="PF06427">
    <property type="entry name" value="UDP-g_GGTase"/>
    <property type="match status" value="1"/>
</dbReference>
<dbReference type="Pfam" id="PF18401">
    <property type="entry name" value="Thioredoxin_13"/>
    <property type="match status" value="1"/>
</dbReference>
<evidence type="ECO:0000259" key="10">
    <source>
        <dbReference type="Pfam" id="PF18402"/>
    </source>
</evidence>